<dbReference type="GO" id="GO:0004386">
    <property type="term" value="F:helicase activity"/>
    <property type="evidence" value="ECO:0007669"/>
    <property type="project" value="TreeGrafter"/>
</dbReference>
<dbReference type="InterPro" id="IPR027417">
    <property type="entry name" value="P-loop_NTPase"/>
</dbReference>
<dbReference type="PANTHER" id="PTHR18934">
    <property type="entry name" value="ATP-DEPENDENT RNA HELICASE"/>
    <property type="match status" value="1"/>
</dbReference>
<dbReference type="InterPro" id="IPR011545">
    <property type="entry name" value="DEAD/DEAH_box_helicase_dom"/>
</dbReference>
<name>A0A820EHY5_9BILA</name>
<evidence type="ECO:0000313" key="3">
    <source>
        <dbReference type="EMBL" id="CAF4249016.1"/>
    </source>
</evidence>
<dbReference type="CDD" id="cd17917">
    <property type="entry name" value="DEXHc_RHA-like"/>
    <property type="match status" value="1"/>
</dbReference>
<comment type="caution">
    <text evidence="3">The sequence shown here is derived from an EMBL/GenBank/DDBJ whole genome shotgun (WGS) entry which is preliminary data.</text>
</comment>
<gene>
    <name evidence="3" type="ORF">JBS370_LOCUS38637</name>
    <name evidence="2" type="ORF">ZHD862_LOCUS22808</name>
</gene>
<organism evidence="3 4">
    <name type="scientific">Rotaria sordida</name>
    <dbReference type="NCBI Taxonomy" id="392033"/>
    <lineage>
        <taxon>Eukaryota</taxon>
        <taxon>Metazoa</taxon>
        <taxon>Spiralia</taxon>
        <taxon>Gnathifera</taxon>
        <taxon>Rotifera</taxon>
        <taxon>Eurotatoria</taxon>
        <taxon>Bdelloidea</taxon>
        <taxon>Philodinida</taxon>
        <taxon>Philodinidae</taxon>
        <taxon>Rotaria</taxon>
    </lineage>
</organism>
<accession>A0A820EHY5</accession>
<evidence type="ECO:0000313" key="4">
    <source>
        <dbReference type="Proteomes" id="UP000663836"/>
    </source>
</evidence>
<dbReference type="PANTHER" id="PTHR18934:SF113">
    <property type="entry name" value="ATP-DEPENDENT RNA HELICASE TDRD9"/>
    <property type="match status" value="1"/>
</dbReference>
<dbReference type="Pfam" id="PF00270">
    <property type="entry name" value="DEAD"/>
    <property type="match status" value="1"/>
</dbReference>
<dbReference type="GO" id="GO:0005524">
    <property type="term" value="F:ATP binding"/>
    <property type="evidence" value="ECO:0007669"/>
    <property type="project" value="InterPro"/>
</dbReference>
<dbReference type="Proteomes" id="UP000663864">
    <property type="component" value="Unassembled WGS sequence"/>
</dbReference>
<dbReference type="Proteomes" id="UP000663836">
    <property type="component" value="Unassembled WGS sequence"/>
</dbReference>
<dbReference type="InterPro" id="IPR014001">
    <property type="entry name" value="Helicase_ATP-bd"/>
</dbReference>
<dbReference type="PROSITE" id="PS51192">
    <property type="entry name" value="HELICASE_ATP_BIND_1"/>
    <property type="match status" value="1"/>
</dbReference>
<dbReference type="AlphaFoldDB" id="A0A820EHY5"/>
<dbReference type="Gene3D" id="3.40.50.300">
    <property type="entry name" value="P-loop containing nucleotide triphosphate hydrolases"/>
    <property type="match status" value="1"/>
</dbReference>
<evidence type="ECO:0000313" key="2">
    <source>
        <dbReference type="EMBL" id="CAF1200376.1"/>
    </source>
</evidence>
<dbReference type="EMBL" id="CAJOBD010021995">
    <property type="protein sequence ID" value="CAF4249016.1"/>
    <property type="molecule type" value="Genomic_DNA"/>
</dbReference>
<dbReference type="GO" id="GO:0003723">
    <property type="term" value="F:RNA binding"/>
    <property type="evidence" value="ECO:0007669"/>
    <property type="project" value="TreeGrafter"/>
</dbReference>
<evidence type="ECO:0000259" key="1">
    <source>
        <dbReference type="PROSITE" id="PS51192"/>
    </source>
</evidence>
<feature type="domain" description="Helicase ATP-binding" evidence="1">
    <location>
        <begin position="1"/>
        <end position="107"/>
    </location>
</feature>
<proteinExistence type="predicted"/>
<reference evidence="3" key="1">
    <citation type="submission" date="2021-02" db="EMBL/GenBank/DDBJ databases">
        <authorList>
            <person name="Nowell W R."/>
        </authorList>
    </citation>
    <scope>NUCLEOTIDE SEQUENCE</scope>
</reference>
<dbReference type="SUPFAM" id="SSF52540">
    <property type="entry name" value="P-loop containing nucleoside triphosphate hydrolases"/>
    <property type="match status" value="1"/>
</dbReference>
<dbReference type="EMBL" id="CAJNOT010001444">
    <property type="protein sequence ID" value="CAF1200376.1"/>
    <property type="molecule type" value="Genomic_DNA"/>
</dbReference>
<sequence>MSHTRNWPVGQKVGYQTSLNKQRCELTRIIYCTAGVLLQRLILAKTLQDFTHIILDEVHERDQSMDFLLILIRTSWLRNYQNVKIVLMSATIEVDKLAQYFRQVING</sequence>
<protein>
    <recommendedName>
        <fullName evidence="1">Helicase ATP-binding domain-containing protein</fullName>
    </recommendedName>
</protein>